<protein>
    <submittedName>
        <fullName evidence="1">Spore coat protein CotF</fullName>
    </submittedName>
</protein>
<dbReference type="Proteomes" id="UP000570361">
    <property type="component" value="Unassembled WGS sequence"/>
</dbReference>
<dbReference type="Pfam" id="PF11553">
    <property type="entry name" value="DUF3231"/>
    <property type="match status" value="2"/>
</dbReference>
<gene>
    <name evidence="1" type="ORF">FHS18_000706</name>
</gene>
<dbReference type="Gene3D" id="1.20.1260.10">
    <property type="match status" value="2"/>
</dbReference>
<name>A0A7W5ATV1_9BACL</name>
<dbReference type="EMBL" id="JACHXK010000001">
    <property type="protein sequence ID" value="MBB3108678.1"/>
    <property type="molecule type" value="Genomic_DNA"/>
</dbReference>
<keyword evidence="2" id="KW-1185">Reference proteome</keyword>
<keyword evidence="1" id="KW-0167">Capsid protein</keyword>
<dbReference type="InterPro" id="IPR012347">
    <property type="entry name" value="Ferritin-like"/>
</dbReference>
<organism evidence="1 2">
    <name type="scientific">Paenibacillus phyllosphaerae</name>
    <dbReference type="NCBI Taxonomy" id="274593"/>
    <lineage>
        <taxon>Bacteria</taxon>
        <taxon>Bacillati</taxon>
        <taxon>Bacillota</taxon>
        <taxon>Bacilli</taxon>
        <taxon>Bacillales</taxon>
        <taxon>Paenibacillaceae</taxon>
        <taxon>Paenibacillus</taxon>
    </lineage>
</organism>
<evidence type="ECO:0000313" key="2">
    <source>
        <dbReference type="Proteomes" id="UP000570361"/>
    </source>
</evidence>
<keyword evidence="1" id="KW-0946">Virion</keyword>
<dbReference type="InterPro" id="IPR021617">
    <property type="entry name" value="DUF3231"/>
</dbReference>
<sequence>MANSVLRYFLATVEDREVKTVLKYACSLTEEHMGFKDHLFQRESLIPPQAFSDQDVNEAAPKLFSDTLMLHYLKQMGTAGMVAYALALTSASRVDIRDFFNHNLKTAAELSEKATTLMLEKGIWVKPPHLTPPQSTEWVHKESWINGLLGDRRPLNAVEITHLFLNVASNALGKAIMMGFAQVAVAQDVKDFAIRARDISSKHIEVFSSTIKDDDLPVPTTLEAEVFDSVASPFSDRLILFHTLSLAATGIGNYGTAAAASPRRDLAITYLRLMAEVGTFADDGAELMIKKGWLEKIPGALERDALIHS</sequence>
<reference evidence="1 2" key="1">
    <citation type="submission" date="2020-08" db="EMBL/GenBank/DDBJ databases">
        <title>Genomic Encyclopedia of Type Strains, Phase III (KMG-III): the genomes of soil and plant-associated and newly described type strains.</title>
        <authorList>
            <person name="Whitman W."/>
        </authorList>
    </citation>
    <scope>NUCLEOTIDE SEQUENCE [LARGE SCALE GENOMIC DNA]</scope>
    <source>
        <strain evidence="1 2">CECT 5862</strain>
    </source>
</reference>
<proteinExistence type="predicted"/>
<comment type="caution">
    <text evidence="1">The sequence shown here is derived from an EMBL/GenBank/DDBJ whole genome shotgun (WGS) entry which is preliminary data.</text>
</comment>
<accession>A0A7W5ATV1</accession>
<dbReference type="AlphaFoldDB" id="A0A7W5ATV1"/>
<evidence type="ECO:0000313" key="1">
    <source>
        <dbReference type="EMBL" id="MBB3108678.1"/>
    </source>
</evidence>